<keyword evidence="2" id="KW-0677">Repeat</keyword>
<evidence type="ECO:0000256" key="6">
    <source>
        <dbReference type="SAM" id="MobiDB-lite"/>
    </source>
</evidence>
<dbReference type="GO" id="GO:0000981">
    <property type="term" value="F:DNA-binding transcription factor activity, RNA polymerase II-specific"/>
    <property type="evidence" value="ECO:0007669"/>
    <property type="project" value="TreeGrafter"/>
</dbReference>
<proteinExistence type="predicted"/>
<feature type="compositionally biased region" description="Low complexity" evidence="6">
    <location>
        <begin position="43"/>
        <end position="56"/>
    </location>
</feature>
<dbReference type="STRING" id="158441.A0A226E3K2"/>
<dbReference type="SMART" id="SM00355">
    <property type="entry name" value="ZnF_C2H2"/>
    <property type="match status" value="4"/>
</dbReference>
<dbReference type="PANTHER" id="PTHR24408:SF58">
    <property type="entry name" value="TRANSCRIPTION FACTOR (TFIIIA), PUTATIVE (AFU_ORTHOLOGUE AFUA_1G05150)-RELATED"/>
    <property type="match status" value="1"/>
</dbReference>
<keyword evidence="3 5" id="KW-0863">Zinc-finger</keyword>
<evidence type="ECO:0000313" key="8">
    <source>
        <dbReference type="EMBL" id="OXA52173.1"/>
    </source>
</evidence>
<dbReference type="InterPro" id="IPR013087">
    <property type="entry name" value="Znf_C2H2_type"/>
</dbReference>
<dbReference type="AlphaFoldDB" id="A0A226E3K2"/>
<evidence type="ECO:0000259" key="7">
    <source>
        <dbReference type="PROSITE" id="PS50157"/>
    </source>
</evidence>
<feature type="domain" description="C2H2-type" evidence="7">
    <location>
        <begin position="251"/>
        <end position="279"/>
    </location>
</feature>
<feature type="region of interest" description="Disordered" evidence="6">
    <location>
        <begin position="43"/>
        <end position="85"/>
    </location>
</feature>
<protein>
    <submittedName>
        <fullName evidence="8">PR domain zinc finger protein 4</fullName>
    </submittedName>
</protein>
<reference evidence="8 9" key="1">
    <citation type="submission" date="2015-12" db="EMBL/GenBank/DDBJ databases">
        <title>The genome of Folsomia candida.</title>
        <authorList>
            <person name="Faddeeva A."/>
            <person name="Derks M.F."/>
            <person name="Anvar Y."/>
            <person name="Smit S."/>
            <person name="Van Straalen N."/>
            <person name="Roelofs D."/>
        </authorList>
    </citation>
    <scope>NUCLEOTIDE SEQUENCE [LARGE SCALE GENOMIC DNA]</scope>
    <source>
        <strain evidence="8 9">VU population</strain>
        <tissue evidence="8">Whole body</tissue>
    </source>
</reference>
<dbReference type="PROSITE" id="PS00028">
    <property type="entry name" value="ZINC_FINGER_C2H2_1"/>
    <property type="match status" value="2"/>
</dbReference>
<keyword evidence="9" id="KW-1185">Reference proteome</keyword>
<dbReference type="Proteomes" id="UP000198287">
    <property type="component" value="Unassembled WGS sequence"/>
</dbReference>
<comment type="caution">
    <text evidence="8">The sequence shown here is derived from an EMBL/GenBank/DDBJ whole genome shotgun (WGS) entry which is preliminary data.</text>
</comment>
<evidence type="ECO:0000256" key="1">
    <source>
        <dbReference type="ARBA" id="ARBA00022723"/>
    </source>
</evidence>
<organism evidence="8 9">
    <name type="scientific">Folsomia candida</name>
    <name type="common">Springtail</name>
    <dbReference type="NCBI Taxonomy" id="158441"/>
    <lineage>
        <taxon>Eukaryota</taxon>
        <taxon>Metazoa</taxon>
        <taxon>Ecdysozoa</taxon>
        <taxon>Arthropoda</taxon>
        <taxon>Hexapoda</taxon>
        <taxon>Collembola</taxon>
        <taxon>Entomobryomorpha</taxon>
        <taxon>Isotomoidea</taxon>
        <taxon>Isotomidae</taxon>
        <taxon>Proisotominae</taxon>
        <taxon>Folsomia</taxon>
    </lineage>
</organism>
<dbReference type="PROSITE" id="PS50157">
    <property type="entry name" value="ZINC_FINGER_C2H2_2"/>
    <property type="match status" value="2"/>
</dbReference>
<dbReference type="Gene3D" id="3.30.160.60">
    <property type="entry name" value="Classic Zinc Finger"/>
    <property type="match status" value="1"/>
</dbReference>
<evidence type="ECO:0000256" key="2">
    <source>
        <dbReference type="ARBA" id="ARBA00022737"/>
    </source>
</evidence>
<dbReference type="EMBL" id="LNIX01000007">
    <property type="protein sequence ID" value="OXA52173.1"/>
    <property type="molecule type" value="Genomic_DNA"/>
</dbReference>
<evidence type="ECO:0000256" key="5">
    <source>
        <dbReference type="PROSITE-ProRule" id="PRU00042"/>
    </source>
</evidence>
<gene>
    <name evidence="8" type="ORF">Fcan01_13319</name>
</gene>
<feature type="domain" description="C2H2-type" evidence="7">
    <location>
        <begin position="286"/>
        <end position="313"/>
    </location>
</feature>
<keyword evidence="4" id="KW-0862">Zinc</keyword>
<accession>A0A226E3K2</accession>
<name>A0A226E3K2_FOLCA</name>
<evidence type="ECO:0000313" key="9">
    <source>
        <dbReference type="Proteomes" id="UP000198287"/>
    </source>
</evidence>
<evidence type="ECO:0000256" key="3">
    <source>
        <dbReference type="ARBA" id="ARBA00022771"/>
    </source>
</evidence>
<dbReference type="OrthoDB" id="8117402at2759"/>
<keyword evidence="1" id="KW-0479">Metal-binding</keyword>
<dbReference type="GO" id="GO:0008270">
    <property type="term" value="F:zinc ion binding"/>
    <property type="evidence" value="ECO:0007669"/>
    <property type="project" value="UniProtKB-KW"/>
</dbReference>
<dbReference type="SUPFAM" id="SSF57667">
    <property type="entry name" value="beta-beta-alpha zinc fingers"/>
    <property type="match status" value="2"/>
</dbReference>
<sequence>MDDNKRIKKLNFTPSSWWIQCRICKVCIQDEDKFIAHILSKHPSLSSSSPTASSNENSEDDESSETSRKGHAVGSTDESEDYSEDENFRVKQATNLIKTEPSALCGTVLGSVPERPEHKEALLNEWTSRVFGEERVLAVDLVAIEIVDRTTTRTDHPSCADEALHKSNDNPILRLAGSSCTATNLLGNELVPPPANSTNSNDRVTLVEEQVEEQPEGRLLAESRPIVPDLTTHPQNIGTLENTSALPDKLHKCCICLKKFTFRANLNCHLSVVHLSKSGPRGERILKCGICPKTFSKRKHLSHHSWIHTKNDEHRFKCPQCMTGFTRKSLFKTHSKQCCKT</sequence>
<dbReference type="GO" id="GO:0005634">
    <property type="term" value="C:nucleus"/>
    <property type="evidence" value="ECO:0007669"/>
    <property type="project" value="TreeGrafter"/>
</dbReference>
<dbReference type="PANTHER" id="PTHR24408">
    <property type="entry name" value="ZINC FINGER PROTEIN"/>
    <property type="match status" value="1"/>
</dbReference>
<dbReference type="InterPro" id="IPR036236">
    <property type="entry name" value="Znf_C2H2_sf"/>
</dbReference>
<evidence type="ECO:0000256" key="4">
    <source>
        <dbReference type="ARBA" id="ARBA00022833"/>
    </source>
</evidence>
<dbReference type="GO" id="GO:0043565">
    <property type="term" value="F:sequence-specific DNA binding"/>
    <property type="evidence" value="ECO:0007669"/>
    <property type="project" value="TreeGrafter"/>
</dbReference>